<dbReference type="EMBL" id="VSSQ01008553">
    <property type="protein sequence ID" value="MPM39185.1"/>
    <property type="molecule type" value="Genomic_DNA"/>
</dbReference>
<comment type="caution">
    <text evidence="1">The sequence shown here is derived from an EMBL/GenBank/DDBJ whole genome shotgun (WGS) entry which is preliminary data.</text>
</comment>
<protein>
    <submittedName>
        <fullName evidence="1">Uncharacterized protein</fullName>
    </submittedName>
</protein>
<organism evidence="1">
    <name type="scientific">bioreactor metagenome</name>
    <dbReference type="NCBI Taxonomy" id="1076179"/>
    <lineage>
        <taxon>unclassified sequences</taxon>
        <taxon>metagenomes</taxon>
        <taxon>ecological metagenomes</taxon>
    </lineage>
</organism>
<reference evidence="1" key="1">
    <citation type="submission" date="2019-08" db="EMBL/GenBank/DDBJ databases">
        <authorList>
            <person name="Kucharzyk K."/>
            <person name="Murdoch R.W."/>
            <person name="Higgins S."/>
            <person name="Loffler F."/>
        </authorList>
    </citation>
    <scope>NUCLEOTIDE SEQUENCE</scope>
</reference>
<accession>A0A644ZE74</accession>
<name>A0A644ZE74_9ZZZZ</name>
<dbReference type="AlphaFoldDB" id="A0A644ZE74"/>
<evidence type="ECO:0000313" key="1">
    <source>
        <dbReference type="EMBL" id="MPM39185.1"/>
    </source>
</evidence>
<proteinExistence type="predicted"/>
<gene>
    <name evidence="1" type="ORF">SDC9_85818</name>
</gene>
<sequence length="199" mass="20518">MVLTDYCRAVDLGVKYTCTGGVLVIVERLVTGRIGGGAVVAHVRCRRSGDCNLANIALAGCGRGGRAAGVGKPAVAVNAEGVAQIFVRIFDRNVVIVAYAEARGRINTGCCAVGRQRLHVVKLQRREESSVKLHAVGRRTGGGVNGREGAGAVRRNGEGVAVKGEDAGVLGGACQVVVAVNLKGIAAVVHRKGRRSEAV</sequence>